<name>E4XZG6_OIKDI</name>
<dbReference type="Proteomes" id="UP000011014">
    <property type="component" value="Unassembled WGS sequence"/>
</dbReference>
<organism evidence="1">
    <name type="scientific">Oikopleura dioica</name>
    <name type="common">Tunicate</name>
    <dbReference type="NCBI Taxonomy" id="34765"/>
    <lineage>
        <taxon>Eukaryota</taxon>
        <taxon>Metazoa</taxon>
        <taxon>Chordata</taxon>
        <taxon>Tunicata</taxon>
        <taxon>Appendicularia</taxon>
        <taxon>Copelata</taxon>
        <taxon>Oikopleuridae</taxon>
        <taxon>Oikopleura</taxon>
    </lineage>
</organism>
<evidence type="ECO:0000313" key="3">
    <source>
        <dbReference type="Proteomes" id="UP000001307"/>
    </source>
</evidence>
<dbReference type="InParanoid" id="E4XZG6"/>
<proteinExistence type="predicted"/>
<sequence length="161" mass="18598">MKISASFFISCFGDLTPFADAGDGLICFYQCTRAFFQVYRRCLAEWDYGTDGFWRCCDGNVENFYECYLDDCPKDSCEKICYGFWEQDIKTCLGLYENGLIGTLEYRVCIKKAELDLEQCVETCFCDKLEIPSCICPPKPVPQDLMDIVTRWDECEMPVPI</sequence>
<accession>E4XZG6</accession>
<reference evidence="1" key="1">
    <citation type="journal article" date="2010" name="Science">
        <title>Plasticity of animal genome architecture unmasked by rapid evolution of a pelagic tunicate.</title>
        <authorList>
            <person name="Denoeud F."/>
            <person name="Henriet S."/>
            <person name="Mungpakdee S."/>
            <person name="Aury J.M."/>
            <person name="Da Silva C."/>
            <person name="Brinkmann H."/>
            <person name="Mikhaleva J."/>
            <person name="Olsen L.C."/>
            <person name="Jubin C."/>
            <person name="Canestro C."/>
            <person name="Bouquet J.M."/>
            <person name="Danks G."/>
            <person name="Poulain J."/>
            <person name="Campsteijn C."/>
            <person name="Adamski M."/>
            <person name="Cross I."/>
            <person name="Yadetie F."/>
            <person name="Muffato M."/>
            <person name="Louis A."/>
            <person name="Butcher S."/>
            <person name="Tsagkogeorga G."/>
            <person name="Konrad A."/>
            <person name="Singh S."/>
            <person name="Jensen M.F."/>
            <person name="Cong E.H."/>
            <person name="Eikeseth-Otteraa H."/>
            <person name="Noel B."/>
            <person name="Anthouard V."/>
            <person name="Porcel B.M."/>
            <person name="Kachouri-Lafond R."/>
            <person name="Nishino A."/>
            <person name="Ugolini M."/>
            <person name="Chourrout P."/>
            <person name="Nishida H."/>
            <person name="Aasland R."/>
            <person name="Huzurbazar S."/>
            <person name="Westhof E."/>
            <person name="Delsuc F."/>
            <person name="Lehrach H."/>
            <person name="Reinhardt R."/>
            <person name="Weissenbach J."/>
            <person name="Roy S.W."/>
            <person name="Artiguenave F."/>
            <person name="Postlethwait J.H."/>
            <person name="Manak J.R."/>
            <person name="Thompson E.M."/>
            <person name="Jaillon O."/>
            <person name="Du Pasquier L."/>
            <person name="Boudinot P."/>
            <person name="Liberles D.A."/>
            <person name="Volff J.N."/>
            <person name="Philippe H."/>
            <person name="Lenhard B."/>
            <person name="Roest Crollius H."/>
            <person name="Wincker P."/>
            <person name="Chourrout D."/>
        </authorList>
    </citation>
    <scope>NUCLEOTIDE SEQUENCE [LARGE SCALE GENOMIC DNA]</scope>
</reference>
<protein>
    <submittedName>
        <fullName evidence="1">Uncharacterized protein</fullName>
    </submittedName>
</protein>
<keyword evidence="3" id="KW-1185">Reference proteome</keyword>
<dbReference type="EMBL" id="FN653405">
    <property type="protein sequence ID" value="CBY15028.1"/>
    <property type="molecule type" value="Genomic_DNA"/>
</dbReference>
<dbReference type="Proteomes" id="UP000001307">
    <property type="component" value="Unassembled WGS sequence"/>
</dbReference>
<dbReference type="EMBL" id="FN654698">
    <property type="protein sequence ID" value="CBY35932.1"/>
    <property type="molecule type" value="Genomic_DNA"/>
</dbReference>
<evidence type="ECO:0000313" key="1">
    <source>
        <dbReference type="EMBL" id="CBY15028.1"/>
    </source>
</evidence>
<dbReference type="AlphaFoldDB" id="E4XZG6"/>
<gene>
    <name evidence="1" type="ORF">GSOID_T00010131001</name>
    <name evidence="2" type="ORF">GSOID_T00028407001</name>
</gene>
<evidence type="ECO:0000313" key="2">
    <source>
        <dbReference type="EMBL" id="CBY35932.1"/>
    </source>
</evidence>